<evidence type="ECO:0000256" key="5">
    <source>
        <dbReference type="ARBA" id="ARBA00022475"/>
    </source>
</evidence>
<comment type="subcellular location">
    <subcellularLocation>
        <location evidence="1">Cell inner membrane</location>
        <topology evidence="1">Multi-pass membrane protein</topology>
    </subcellularLocation>
</comment>
<evidence type="ECO:0000256" key="1">
    <source>
        <dbReference type="ARBA" id="ARBA00004429"/>
    </source>
</evidence>
<evidence type="ECO:0000256" key="2">
    <source>
        <dbReference type="ARBA" id="ARBA00009765"/>
    </source>
</evidence>
<dbReference type="EMBL" id="CP020330">
    <property type="protein sequence ID" value="AQZ49472.1"/>
    <property type="molecule type" value="Genomic_DNA"/>
</dbReference>
<comment type="similarity">
    <text evidence="2">Belongs to the CorA metal ion transporter (MIT) (TC 1.A.35) family.</text>
</comment>
<evidence type="ECO:0000256" key="4">
    <source>
        <dbReference type="ARBA" id="ARBA00022448"/>
    </source>
</evidence>
<evidence type="ECO:0000256" key="13">
    <source>
        <dbReference type="SAM" id="Phobius"/>
    </source>
</evidence>
<reference evidence="14 15" key="1">
    <citation type="submission" date="2017-03" db="EMBL/GenBank/DDBJ databases">
        <title>Foreign affairs: Plasmid Transfer between Roseobacters and Rhizobia.</title>
        <authorList>
            <person name="Bartling P."/>
            <person name="Bunk B."/>
            <person name="Overmann J."/>
            <person name="Brinkmann H."/>
            <person name="Petersen J."/>
        </authorList>
    </citation>
    <scope>NUCLEOTIDE SEQUENCE [LARGE SCALE GENOMIC DNA]</scope>
    <source>
        <strain evidence="14 15">MACL11</strain>
    </source>
</reference>
<evidence type="ECO:0000313" key="15">
    <source>
        <dbReference type="Proteomes" id="UP000191135"/>
    </source>
</evidence>
<keyword evidence="15" id="KW-1185">Reference proteome</keyword>
<dbReference type="STRING" id="1122214.Mame_00088"/>
<dbReference type="FunFam" id="1.20.58.340:FF:000001">
    <property type="entry name" value="Magnesium transport protein CorA"/>
    <property type="match status" value="1"/>
</dbReference>
<dbReference type="OrthoDB" id="9803416at2"/>
<organism evidence="14 15">
    <name type="scientific">Martelella mediterranea DSM 17316</name>
    <dbReference type="NCBI Taxonomy" id="1122214"/>
    <lineage>
        <taxon>Bacteria</taxon>
        <taxon>Pseudomonadati</taxon>
        <taxon>Pseudomonadota</taxon>
        <taxon>Alphaproteobacteria</taxon>
        <taxon>Hyphomicrobiales</taxon>
        <taxon>Aurantimonadaceae</taxon>
        <taxon>Martelella</taxon>
    </lineage>
</organism>
<keyword evidence="5" id="KW-1003">Cell membrane</keyword>
<keyword evidence="10" id="KW-0406">Ion transport</keyword>
<proteinExistence type="inferred from homology"/>
<evidence type="ECO:0000256" key="8">
    <source>
        <dbReference type="ARBA" id="ARBA00022842"/>
    </source>
</evidence>
<dbReference type="InterPro" id="IPR045861">
    <property type="entry name" value="CorA_cytoplasmic_dom"/>
</dbReference>
<comment type="catalytic activity">
    <reaction evidence="12">
        <text>Mg(2+)(in) = Mg(2+)(out)</text>
        <dbReference type="Rhea" id="RHEA:29827"/>
        <dbReference type="ChEBI" id="CHEBI:18420"/>
    </reaction>
</comment>
<dbReference type="Gene3D" id="3.30.460.20">
    <property type="entry name" value="CorA soluble domain-like"/>
    <property type="match status" value="1"/>
</dbReference>
<dbReference type="KEGG" id="mmed:Mame_00088"/>
<dbReference type="eggNOG" id="COG0598">
    <property type="taxonomic scope" value="Bacteria"/>
</dbReference>
<evidence type="ECO:0000313" key="14">
    <source>
        <dbReference type="EMBL" id="AQZ49472.1"/>
    </source>
</evidence>
<evidence type="ECO:0000256" key="11">
    <source>
        <dbReference type="ARBA" id="ARBA00023136"/>
    </source>
</evidence>
<evidence type="ECO:0000256" key="3">
    <source>
        <dbReference type="ARBA" id="ARBA00019439"/>
    </source>
</evidence>
<dbReference type="GO" id="GO:0005886">
    <property type="term" value="C:plasma membrane"/>
    <property type="evidence" value="ECO:0007669"/>
    <property type="project" value="UniProtKB-SubCell"/>
</dbReference>
<dbReference type="InterPro" id="IPR050829">
    <property type="entry name" value="CorA_MIT"/>
</dbReference>
<evidence type="ECO:0000256" key="12">
    <source>
        <dbReference type="ARBA" id="ARBA00034269"/>
    </source>
</evidence>
<dbReference type="CDD" id="cd12837">
    <property type="entry name" value="EcCorA-like_u1"/>
    <property type="match status" value="1"/>
</dbReference>
<accession>A0A1U9YVS6</accession>
<gene>
    <name evidence="14" type="primary">corA</name>
    <name evidence="14" type="ORF">Mame_00088</name>
</gene>
<dbReference type="SUPFAM" id="SSF143865">
    <property type="entry name" value="CorA soluble domain-like"/>
    <property type="match status" value="1"/>
</dbReference>
<dbReference type="AlphaFoldDB" id="A0A1U9YVS6"/>
<keyword evidence="8" id="KW-0460">Magnesium</keyword>
<dbReference type="Pfam" id="PF01544">
    <property type="entry name" value="CorA"/>
    <property type="match status" value="1"/>
</dbReference>
<dbReference type="PANTHER" id="PTHR47685">
    <property type="entry name" value="MAGNESIUM TRANSPORT PROTEIN CORA"/>
    <property type="match status" value="1"/>
</dbReference>
<evidence type="ECO:0000256" key="6">
    <source>
        <dbReference type="ARBA" id="ARBA00022519"/>
    </source>
</evidence>
<keyword evidence="11 13" id="KW-0472">Membrane</keyword>
<dbReference type="GO" id="GO:0015087">
    <property type="term" value="F:cobalt ion transmembrane transporter activity"/>
    <property type="evidence" value="ECO:0007669"/>
    <property type="project" value="TreeGrafter"/>
</dbReference>
<keyword evidence="4" id="KW-0813">Transport</keyword>
<sequence length="325" mass="36111">MIHLYKVGGAKTPMSSTGTPAPLEDDVIWIDMLDPTEDDMRQIEELLGVVLPTRESLKDIEPSSRYYTDGDAVYMTASVVMNVDFGLAHLTDIGFILAEGRLITIRHAEPKPFFLFAADMKRLEVAPGQGAKVLAYLLDTIVDRTAEILELAVAKIDNISIAVFGEGARGRRRPPAELEERLIEISTYHRLVSKTRDSLTTLARLATYVQTLRRVRDDKATKDLCRVVSHDIQSLSEHAGFVASNITFLLDSSLGLINLEQNNIMKLFSVVSVVFAPPMLIAGIYGMNFDKMPELHFSWGYPAALGLMFLTGAAAVVWLRKRGWL</sequence>
<feature type="transmembrane region" description="Helical" evidence="13">
    <location>
        <begin position="267"/>
        <end position="287"/>
    </location>
</feature>
<evidence type="ECO:0000256" key="10">
    <source>
        <dbReference type="ARBA" id="ARBA00023065"/>
    </source>
</evidence>
<dbReference type="SUPFAM" id="SSF144083">
    <property type="entry name" value="Magnesium transport protein CorA, transmembrane region"/>
    <property type="match status" value="1"/>
</dbReference>
<dbReference type="Proteomes" id="UP000191135">
    <property type="component" value="Chromosome"/>
</dbReference>
<keyword evidence="7 13" id="KW-0812">Transmembrane</keyword>
<dbReference type="GO" id="GO:0015095">
    <property type="term" value="F:magnesium ion transmembrane transporter activity"/>
    <property type="evidence" value="ECO:0007669"/>
    <property type="project" value="TreeGrafter"/>
</dbReference>
<name>A0A1U9YVS6_9HYPH</name>
<dbReference type="Gene3D" id="1.20.58.340">
    <property type="entry name" value="Magnesium transport protein CorA, transmembrane region"/>
    <property type="match status" value="2"/>
</dbReference>
<dbReference type="GO" id="GO:0015099">
    <property type="term" value="F:nickel cation transmembrane transporter activity"/>
    <property type="evidence" value="ECO:0007669"/>
    <property type="project" value="TreeGrafter"/>
</dbReference>
<protein>
    <recommendedName>
        <fullName evidence="3">Magnesium transport protein CorA</fullName>
    </recommendedName>
</protein>
<evidence type="ECO:0000256" key="7">
    <source>
        <dbReference type="ARBA" id="ARBA00022692"/>
    </source>
</evidence>
<feature type="transmembrane region" description="Helical" evidence="13">
    <location>
        <begin position="299"/>
        <end position="319"/>
    </location>
</feature>
<dbReference type="RefSeq" id="WP_018063481.1">
    <property type="nucleotide sequence ID" value="NZ_AQWH01000003.1"/>
</dbReference>
<keyword evidence="6" id="KW-0997">Cell inner membrane</keyword>
<dbReference type="InterPro" id="IPR002523">
    <property type="entry name" value="MgTranspt_CorA/ZnTranspt_ZntB"/>
</dbReference>
<keyword evidence="9 13" id="KW-1133">Transmembrane helix</keyword>
<dbReference type="PANTHER" id="PTHR47685:SF1">
    <property type="entry name" value="MAGNESIUM TRANSPORT PROTEIN CORA"/>
    <property type="match status" value="1"/>
</dbReference>
<evidence type="ECO:0000256" key="9">
    <source>
        <dbReference type="ARBA" id="ARBA00022989"/>
    </source>
</evidence>
<dbReference type="InterPro" id="IPR045863">
    <property type="entry name" value="CorA_TM1_TM2"/>
</dbReference>